<dbReference type="InterPro" id="IPR041581">
    <property type="entry name" value="Glyoxalase_6"/>
</dbReference>
<sequence length="326" mass="35520">MPQHGHFIWADLSSYRPDVTRPFYTATFGWQFSEAGGYATATCDHASVAGLYQMPKTFIDMGMPSFWMSYIQVDDVATTVDLARANGAKVELGPDTFQNGGQFALIRDPLGAGFTVYQGPNMSDVGAASGTRKSHALFVSDAAQVMEFYETLFGWQFRPLSDDSWQIEGSGSAKAHLYQVPDAAIRGKEQYWAVMFNADAETSIRAEAAGGQVIADMDLHDGATQVIADPDGGRFFVQVTSDIAPKVTAKPPIKWKAWVGLALIALSVATGWAWISALFFAIWAGLGLRDHATYLLEPISRAEAPVLYWLTLATYAALVPLILIWG</sequence>
<dbReference type="Pfam" id="PF00903">
    <property type="entry name" value="Glyoxalase"/>
    <property type="match status" value="1"/>
</dbReference>
<accession>A0A0P1GNG3</accession>
<dbReference type="OrthoDB" id="9793039at2"/>
<name>A0A0P1GNG3_9RHOB</name>
<feature type="transmembrane region" description="Helical" evidence="1">
    <location>
        <begin position="258"/>
        <end position="286"/>
    </location>
</feature>
<dbReference type="PANTHER" id="PTHR33993">
    <property type="entry name" value="GLYOXALASE-RELATED"/>
    <property type="match status" value="1"/>
</dbReference>
<protein>
    <submittedName>
        <fullName evidence="3">27 kDa antigen Cfp30B</fullName>
    </submittedName>
</protein>
<feature type="domain" description="VOC" evidence="2">
    <location>
        <begin position="6"/>
        <end position="119"/>
    </location>
</feature>
<evidence type="ECO:0000259" key="2">
    <source>
        <dbReference type="PROSITE" id="PS51819"/>
    </source>
</evidence>
<keyword evidence="1" id="KW-0812">Transmembrane</keyword>
<dbReference type="InterPro" id="IPR037523">
    <property type="entry name" value="VOC_core"/>
</dbReference>
<evidence type="ECO:0000313" key="4">
    <source>
        <dbReference type="Proteomes" id="UP000051681"/>
    </source>
</evidence>
<dbReference type="InterPro" id="IPR052164">
    <property type="entry name" value="Anthracycline_SecMetBiosynth"/>
</dbReference>
<keyword evidence="1" id="KW-1133">Transmembrane helix</keyword>
<evidence type="ECO:0000313" key="3">
    <source>
        <dbReference type="EMBL" id="CUH83576.1"/>
    </source>
</evidence>
<dbReference type="PROSITE" id="PS51819">
    <property type="entry name" value="VOC"/>
    <property type="match status" value="1"/>
</dbReference>
<dbReference type="PANTHER" id="PTHR33993:SF14">
    <property type="entry name" value="GB|AAF24581.1"/>
    <property type="match status" value="1"/>
</dbReference>
<dbReference type="Pfam" id="PF18029">
    <property type="entry name" value="Glyoxalase_6"/>
    <property type="match status" value="1"/>
</dbReference>
<dbReference type="EMBL" id="CYSF01000005">
    <property type="protein sequence ID" value="CUH83576.1"/>
    <property type="molecule type" value="Genomic_DNA"/>
</dbReference>
<evidence type="ECO:0000256" key="1">
    <source>
        <dbReference type="SAM" id="Phobius"/>
    </source>
</evidence>
<gene>
    <name evidence="3" type="ORF">TM5383_00767</name>
</gene>
<organism evidence="3 4">
    <name type="scientific">Thalassovita mediterranea</name>
    <dbReference type="NCBI Taxonomy" id="340021"/>
    <lineage>
        <taxon>Bacteria</taxon>
        <taxon>Pseudomonadati</taxon>
        <taxon>Pseudomonadota</taxon>
        <taxon>Alphaproteobacteria</taxon>
        <taxon>Rhodobacterales</taxon>
        <taxon>Roseobacteraceae</taxon>
        <taxon>Thalassovita</taxon>
    </lineage>
</organism>
<reference evidence="3 4" key="1">
    <citation type="submission" date="2015-09" db="EMBL/GenBank/DDBJ databases">
        <authorList>
            <consortium name="Swine Surveillance"/>
        </authorList>
    </citation>
    <scope>NUCLEOTIDE SEQUENCE [LARGE SCALE GENOMIC DNA]</scope>
    <source>
        <strain evidence="3 4">CECT 8383</strain>
    </source>
</reference>
<dbReference type="STRING" id="340021.TM5383_00767"/>
<feature type="transmembrane region" description="Helical" evidence="1">
    <location>
        <begin position="306"/>
        <end position="325"/>
    </location>
</feature>
<keyword evidence="1" id="KW-0472">Membrane</keyword>
<dbReference type="InterPro" id="IPR029068">
    <property type="entry name" value="Glyas_Bleomycin-R_OHBP_Dase"/>
</dbReference>
<dbReference type="Gene3D" id="3.10.180.10">
    <property type="entry name" value="2,3-Dihydroxybiphenyl 1,2-Dioxygenase, domain 1"/>
    <property type="match status" value="2"/>
</dbReference>
<dbReference type="AlphaFoldDB" id="A0A0P1GNG3"/>
<keyword evidence="4" id="KW-1185">Reference proteome</keyword>
<dbReference type="InterPro" id="IPR004360">
    <property type="entry name" value="Glyas_Fos-R_dOase_dom"/>
</dbReference>
<dbReference type="RefSeq" id="WP_058317725.1">
    <property type="nucleotide sequence ID" value="NZ_CYSF01000005.1"/>
</dbReference>
<proteinExistence type="predicted"/>
<dbReference type="CDD" id="cd07247">
    <property type="entry name" value="SgaA_N_like"/>
    <property type="match status" value="1"/>
</dbReference>
<dbReference type="SUPFAM" id="SSF54593">
    <property type="entry name" value="Glyoxalase/Bleomycin resistance protein/Dihydroxybiphenyl dioxygenase"/>
    <property type="match status" value="1"/>
</dbReference>
<dbReference type="Proteomes" id="UP000051681">
    <property type="component" value="Unassembled WGS sequence"/>
</dbReference>